<accession>A0ABP0IWE7</accession>
<evidence type="ECO:0000256" key="4">
    <source>
        <dbReference type="PROSITE-ProRule" id="PRU00723"/>
    </source>
</evidence>
<organism evidence="7 8">
    <name type="scientific">Durusdinium trenchii</name>
    <dbReference type="NCBI Taxonomy" id="1381693"/>
    <lineage>
        <taxon>Eukaryota</taxon>
        <taxon>Sar</taxon>
        <taxon>Alveolata</taxon>
        <taxon>Dinophyceae</taxon>
        <taxon>Suessiales</taxon>
        <taxon>Symbiodiniaceae</taxon>
        <taxon>Durusdinium</taxon>
    </lineage>
</organism>
<evidence type="ECO:0000313" key="8">
    <source>
        <dbReference type="Proteomes" id="UP001642464"/>
    </source>
</evidence>
<sequence length="260" mass="26495">GMGGGPMVPTAPTTGLMAEMALQAPAMAAEAERSWDGNWDPSWDGNWDPGFQGMMPMPAVPQYPSFVSGGGTSSSTMCKFYAQNRCLKGDLCPFQHGPPLELPSCTGTELPAAFQALRVLAPQQPGGPPPVASLPQLPRGGSQGPPLPQMPVNAAASLPTLAPVLPTAPTEPALATPSALPAPTAQPVSMAPVTSTPSATAQPPEAPTTQPTAPVATKAPKLCKLYDMGGCTKGADCPNCHGQEELDAVQRALGQTPEAA</sequence>
<proteinExistence type="predicted"/>
<evidence type="ECO:0000256" key="2">
    <source>
        <dbReference type="ARBA" id="ARBA00022771"/>
    </source>
</evidence>
<keyword evidence="8" id="KW-1185">Reference proteome</keyword>
<gene>
    <name evidence="7" type="ORF">SCF082_LOCUS9021</name>
</gene>
<name>A0ABP0IWE7_9DINO</name>
<keyword evidence="1 4" id="KW-0479">Metal-binding</keyword>
<dbReference type="SMART" id="SM00356">
    <property type="entry name" value="ZnF_C3H1"/>
    <property type="match status" value="2"/>
</dbReference>
<feature type="zinc finger region" description="C3H1-type" evidence="4">
    <location>
        <begin position="217"/>
        <end position="244"/>
    </location>
</feature>
<keyword evidence="3 4" id="KW-0862">Zinc</keyword>
<evidence type="ECO:0000256" key="3">
    <source>
        <dbReference type="ARBA" id="ARBA00022833"/>
    </source>
</evidence>
<feature type="domain" description="C3H1-type" evidence="6">
    <location>
        <begin position="72"/>
        <end position="99"/>
    </location>
</feature>
<feature type="domain" description="C3H1-type" evidence="6">
    <location>
        <begin position="217"/>
        <end position="244"/>
    </location>
</feature>
<dbReference type="EMBL" id="CAXAMM010005213">
    <property type="protein sequence ID" value="CAK9006438.1"/>
    <property type="molecule type" value="Genomic_DNA"/>
</dbReference>
<dbReference type="Proteomes" id="UP001642464">
    <property type="component" value="Unassembled WGS sequence"/>
</dbReference>
<feature type="zinc finger region" description="C3H1-type" evidence="4">
    <location>
        <begin position="72"/>
        <end position="99"/>
    </location>
</feature>
<protein>
    <recommendedName>
        <fullName evidence="6">C3H1-type domain-containing protein</fullName>
    </recommendedName>
</protein>
<evidence type="ECO:0000256" key="5">
    <source>
        <dbReference type="SAM" id="MobiDB-lite"/>
    </source>
</evidence>
<dbReference type="SUPFAM" id="SSF90229">
    <property type="entry name" value="CCCH zinc finger"/>
    <property type="match status" value="1"/>
</dbReference>
<evidence type="ECO:0000313" key="7">
    <source>
        <dbReference type="EMBL" id="CAK9006438.1"/>
    </source>
</evidence>
<evidence type="ECO:0000259" key="6">
    <source>
        <dbReference type="PROSITE" id="PS50103"/>
    </source>
</evidence>
<comment type="caution">
    <text evidence="7">The sequence shown here is derived from an EMBL/GenBank/DDBJ whole genome shotgun (WGS) entry which is preliminary data.</text>
</comment>
<feature type="region of interest" description="Disordered" evidence="5">
    <location>
        <begin position="121"/>
        <end position="153"/>
    </location>
</feature>
<feature type="non-terminal residue" evidence="7">
    <location>
        <position position="1"/>
    </location>
</feature>
<dbReference type="Gene3D" id="4.10.1000.10">
    <property type="entry name" value="Zinc finger, CCCH-type"/>
    <property type="match status" value="1"/>
</dbReference>
<keyword evidence="2 4" id="KW-0863">Zinc-finger</keyword>
<dbReference type="InterPro" id="IPR036855">
    <property type="entry name" value="Znf_CCCH_sf"/>
</dbReference>
<dbReference type="InterPro" id="IPR000571">
    <property type="entry name" value="Znf_CCCH"/>
</dbReference>
<dbReference type="PROSITE" id="PS50103">
    <property type="entry name" value="ZF_C3H1"/>
    <property type="match status" value="2"/>
</dbReference>
<feature type="region of interest" description="Disordered" evidence="5">
    <location>
        <begin position="167"/>
        <end position="214"/>
    </location>
</feature>
<evidence type="ECO:0000256" key="1">
    <source>
        <dbReference type="ARBA" id="ARBA00022723"/>
    </source>
</evidence>
<reference evidence="7 8" key="1">
    <citation type="submission" date="2024-02" db="EMBL/GenBank/DDBJ databases">
        <authorList>
            <person name="Chen Y."/>
            <person name="Shah S."/>
            <person name="Dougan E. K."/>
            <person name="Thang M."/>
            <person name="Chan C."/>
        </authorList>
    </citation>
    <scope>NUCLEOTIDE SEQUENCE [LARGE SCALE GENOMIC DNA]</scope>
</reference>